<evidence type="ECO:0000313" key="6">
    <source>
        <dbReference type="Proteomes" id="UP000246303"/>
    </source>
</evidence>
<dbReference type="InterPro" id="IPR045076">
    <property type="entry name" value="MutS"/>
</dbReference>
<dbReference type="InterPro" id="IPR000432">
    <property type="entry name" value="DNA_mismatch_repair_MutS_C"/>
</dbReference>
<evidence type="ECO:0000256" key="3">
    <source>
        <dbReference type="ARBA" id="ARBA00023125"/>
    </source>
</evidence>
<keyword evidence="6" id="KW-1185">Reference proteome</keyword>
<dbReference type="SUPFAM" id="SSF52540">
    <property type="entry name" value="P-loop containing nucleoside triphosphate hydrolases"/>
    <property type="match status" value="1"/>
</dbReference>
<dbReference type="Pfam" id="PF00488">
    <property type="entry name" value="MutS_V"/>
    <property type="match status" value="1"/>
</dbReference>
<dbReference type="InterPro" id="IPR027417">
    <property type="entry name" value="P-loop_NTPase"/>
</dbReference>
<evidence type="ECO:0000256" key="2">
    <source>
        <dbReference type="ARBA" id="ARBA00022840"/>
    </source>
</evidence>
<dbReference type="GO" id="GO:0006298">
    <property type="term" value="P:mismatch repair"/>
    <property type="evidence" value="ECO:0007669"/>
    <property type="project" value="InterPro"/>
</dbReference>
<gene>
    <name evidence="5" type="ORF">CVS29_10175</name>
</gene>
<dbReference type="SMART" id="SM00534">
    <property type="entry name" value="MUTSac"/>
    <property type="match status" value="1"/>
</dbReference>
<keyword evidence="1" id="KW-0547">Nucleotide-binding</keyword>
<dbReference type="EMBL" id="QHLZ01000005">
    <property type="protein sequence ID" value="PXA65580.1"/>
    <property type="molecule type" value="Genomic_DNA"/>
</dbReference>
<proteinExistence type="predicted"/>
<dbReference type="PANTHER" id="PTHR11361:SF34">
    <property type="entry name" value="DNA MISMATCH REPAIR PROTEIN MSH1, MITOCHONDRIAL"/>
    <property type="match status" value="1"/>
</dbReference>
<organism evidence="5 6">
    <name type="scientific">Arthrobacter psychrochitiniphilus</name>
    <dbReference type="NCBI Taxonomy" id="291045"/>
    <lineage>
        <taxon>Bacteria</taxon>
        <taxon>Bacillati</taxon>
        <taxon>Actinomycetota</taxon>
        <taxon>Actinomycetes</taxon>
        <taxon>Micrococcales</taxon>
        <taxon>Micrococcaceae</taxon>
        <taxon>Arthrobacter</taxon>
    </lineage>
</organism>
<dbReference type="PANTHER" id="PTHR11361">
    <property type="entry name" value="DNA MISMATCH REPAIR PROTEIN MUTS FAMILY MEMBER"/>
    <property type="match status" value="1"/>
</dbReference>
<dbReference type="RefSeq" id="WP_110106191.1">
    <property type="nucleotide sequence ID" value="NZ_JACBZZ010000001.1"/>
</dbReference>
<protein>
    <submittedName>
        <fullName evidence="5">DNA mismatch repair protein MutS</fullName>
    </submittedName>
</protein>
<reference evidence="5 6" key="1">
    <citation type="submission" date="2018-05" db="EMBL/GenBank/DDBJ databases">
        <title>Genetic diversity of glacier-inhabiting Cryobacterium bacteria in China and description of Cryobacterium mengkeensis sp. nov. and Arthrobacter glacialis sp. nov.</title>
        <authorList>
            <person name="Liu Q."/>
            <person name="Xin Y.-H."/>
        </authorList>
    </citation>
    <scope>NUCLEOTIDE SEQUENCE [LARGE SCALE GENOMIC DNA]</scope>
    <source>
        <strain evidence="5 6">GP3</strain>
    </source>
</reference>
<name>A0A2V3DS73_9MICC</name>
<comment type="caution">
    <text evidence="5">The sequence shown here is derived from an EMBL/GenBank/DDBJ whole genome shotgun (WGS) entry which is preliminary data.</text>
</comment>
<dbReference type="AlphaFoldDB" id="A0A2V3DS73"/>
<evidence type="ECO:0000259" key="4">
    <source>
        <dbReference type="SMART" id="SM00534"/>
    </source>
</evidence>
<keyword evidence="3" id="KW-0238">DNA-binding</keyword>
<dbReference type="Proteomes" id="UP000246303">
    <property type="component" value="Unassembled WGS sequence"/>
</dbReference>
<dbReference type="GO" id="GO:0005829">
    <property type="term" value="C:cytosol"/>
    <property type="evidence" value="ECO:0007669"/>
    <property type="project" value="TreeGrafter"/>
</dbReference>
<feature type="domain" description="DNA mismatch repair proteins mutS family" evidence="4">
    <location>
        <begin position="347"/>
        <end position="532"/>
    </location>
</feature>
<dbReference type="GO" id="GO:0005524">
    <property type="term" value="F:ATP binding"/>
    <property type="evidence" value="ECO:0007669"/>
    <property type="project" value="UniProtKB-KW"/>
</dbReference>
<sequence length="534" mass="59760">MVVSGEVPRSSALGHHAHSILFTGRVPLGVDQGTQPGYFSDLNLDQVVAAVTGKDRYRLGPFFYRPLRDVDAVRYRQGVFEDLERREVRELVSAFESQTLVADFTYRTQEMATEHQDYSHYHRALWFLNAVEKYCQSVMTFSEGLQTVGVGSLGLLGLSDHLQKYLASAAFTLMLSESRKLKEALDSVEYAILVKGDKVTVGRFEDQANYSDQVTGTFERFQQGAQSDYRDTRPDWKEEDFANLNILGMVAKLYPELFAALDTFCQQHHDYMDETVALADREFQFYLSYLKYIRPLRKAGLNFSYPRVSLINKAEQVLDTFDLALAAQMIGQVNTVVANDITLSGPERILVISGPNNGGKTTLARTIGQLHHLARLGCPVPGREVRLFLCDQIFTHFEKEEDLATLAGKLQDELNRLHADLALATPASLMVLNEVFNSTTVADAVYLSSKILQRVTELDALGVCVTFLDELSTLNHKTVSMVSQVDPHDPAIRTHKVIRIKANGRAYAHAIADKYGLTYERIAAHRGTEEAGSS</sequence>
<evidence type="ECO:0000256" key="1">
    <source>
        <dbReference type="ARBA" id="ARBA00022741"/>
    </source>
</evidence>
<dbReference type="GO" id="GO:0140664">
    <property type="term" value="F:ATP-dependent DNA damage sensor activity"/>
    <property type="evidence" value="ECO:0007669"/>
    <property type="project" value="InterPro"/>
</dbReference>
<dbReference type="GO" id="GO:0030983">
    <property type="term" value="F:mismatched DNA binding"/>
    <property type="evidence" value="ECO:0007669"/>
    <property type="project" value="InterPro"/>
</dbReference>
<keyword evidence="2" id="KW-0067">ATP-binding</keyword>
<evidence type="ECO:0000313" key="5">
    <source>
        <dbReference type="EMBL" id="PXA65580.1"/>
    </source>
</evidence>
<dbReference type="Gene3D" id="3.40.50.300">
    <property type="entry name" value="P-loop containing nucleotide triphosphate hydrolases"/>
    <property type="match status" value="1"/>
</dbReference>
<accession>A0A2V3DS73</accession>
<dbReference type="OrthoDB" id="9808166at2"/>